<dbReference type="Pfam" id="PF01609">
    <property type="entry name" value="DDE_Tnp_1"/>
    <property type="match status" value="1"/>
</dbReference>
<name>A0A6J4I796_9CHLR</name>
<dbReference type="GO" id="GO:0004803">
    <property type="term" value="F:transposase activity"/>
    <property type="evidence" value="ECO:0007669"/>
    <property type="project" value="InterPro"/>
</dbReference>
<evidence type="ECO:0000313" key="2">
    <source>
        <dbReference type="EMBL" id="CAA9243337.1"/>
    </source>
</evidence>
<sequence>MLSDITITNEQINSLPLLVGIMEEMGIRELIDQHVTPHGHWQGTSVGTTLTIWLSHLLLERDHRLVMVRDWAADRAQTINALLDITLRDTDCTDDRLANLLTMLGDPTTQATLDAAFLQHWLRVYHLPTETVRLDSTSVSVYHDAVDADGLLQFGHSKDHRPDLRQFKAMLASLDPLGLPIACHPVAGQRADDGLYVPAYTAAVKALGTAAVLVVGDSKMGALATRGQIVAGGSCYLCAYRPPSATDEIAGWIEQALTRAEQWQTLDVLDETTGELVPVAVLDVWTREQRWVDTATQQGTRWTERVLVVRSQQQQDGLRRRREEALMRVTARLEALRQPPKQGRKRYRMAAELTDVVDEVIAAAGLTGVVQADVREAILSNGTASWTVGCIWVDVAAWQALIARLGWHLYVSNTTEAQYSAATLVGTYRQQAVQERGFARLKTRNLQIRPVYLRDEQRIAGLLWLLVLALRVLVLTEQRLRARLEEREEGITGLNPASRTQVTVRPTTERVLAAFGNITLTTIDGAGLKHRHVSPLNRTQQHILDLLNLPADLYDRLAESEPNSVLHLRE</sequence>
<dbReference type="PANTHER" id="PTHR34614:SF2">
    <property type="entry name" value="TRANSPOSASE IS4-LIKE DOMAIN-CONTAINING PROTEIN"/>
    <property type="match status" value="1"/>
</dbReference>
<proteinExistence type="predicted"/>
<dbReference type="AlphaFoldDB" id="A0A6J4I796"/>
<organism evidence="2">
    <name type="scientific">uncultured Chloroflexia bacterium</name>
    <dbReference type="NCBI Taxonomy" id="1672391"/>
    <lineage>
        <taxon>Bacteria</taxon>
        <taxon>Bacillati</taxon>
        <taxon>Chloroflexota</taxon>
        <taxon>Chloroflexia</taxon>
        <taxon>environmental samples</taxon>
    </lineage>
</organism>
<dbReference type="GO" id="GO:0003677">
    <property type="term" value="F:DNA binding"/>
    <property type="evidence" value="ECO:0007669"/>
    <property type="project" value="InterPro"/>
</dbReference>
<dbReference type="PANTHER" id="PTHR34614">
    <property type="match status" value="1"/>
</dbReference>
<dbReference type="InterPro" id="IPR002559">
    <property type="entry name" value="Transposase_11"/>
</dbReference>
<dbReference type="NCBIfam" id="NF033559">
    <property type="entry name" value="transpos_IS1634"/>
    <property type="match status" value="1"/>
</dbReference>
<dbReference type="InterPro" id="IPR047654">
    <property type="entry name" value="IS1634_transpos"/>
</dbReference>
<reference evidence="2" key="1">
    <citation type="submission" date="2020-02" db="EMBL/GenBank/DDBJ databases">
        <authorList>
            <person name="Meier V. D."/>
        </authorList>
    </citation>
    <scope>NUCLEOTIDE SEQUENCE</scope>
    <source>
        <strain evidence="2">AVDCRST_MAG26</strain>
    </source>
</reference>
<dbReference type="GO" id="GO:0006313">
    <property type="term" value="P:DNA transposition"/>
    <property type="evidence" value="ECO:0007669"/>
    <property type="project" value="InterPro"/>
</dbReference>
<feature type="domain" description="Transposase IS4-like" evidence="1">
    <location>
        <begin position="134"/>
        <end position="470"/>
    </location>
</feature>
<gene>
    <name evidence="2" type="ORF">AVDCRST_MAG26-1546</name>
</gene>
<protein>
    <submittedName>
        <fullName evidence="2">Mobile element protein</fullName>
    </submittedName>
</protein>
<evidence type="ECO:0000259" key="1">
    <source>
        <dbReference type="Pfam" id="PF01609"/>
    </source>
</evidence>
<dbReference type="EMBL" id="CADCTK010000357">
    <property type="protein sequence ID" value="CAA9243337.1"/>
    <property type="molecule type" value="Genomic_DNA"/>
</dbReference>
<accession>A0A6J4I796</accession>